<evidence type="ECO:0000313" key="10">
    <source>
        <dbReference type="EMBL" id="RJP15311.1"/>
    </source>
</evidence>
<keyword evidence="7" id="KW-0443">Lipid metabolism</keyword>
<evidence type="ECO:0000256" key="7">
    <source>
        <dbReference type="ARBA" id="ARBA00023098"/>
    </source>
</evidence>
<keyword evidence="2" id="KW-0444">Lipid biosynthesis</keyword>
<evidence type="ECO:0000256" key="4">
    <source>
        <dbReference type="ARBA" id="ARBA00022857"/>
    </source>
</evidence>
<dbReference type="Pfam" id="PF13685">
    <property type="entry name" value="Fe-ADH_2"/>
    <property type="match status" value="1"/>
</dbReference>
<comment type="caution">
    <text evidence="10">The sequence shown here is derived from an EMBL/GenBank/DDBJ whole genome shotgun (WGS) entry which is preliminary data.</text>
</comment>
<dbReference type="EMBL" id="QZKU01000135">
    <property type="protein sequence ID" value="RJP15311.1"/>
    <property type="molecule type" value="Genomic_DNA"/>
</dbReference>
<dbReference type="GO" id="GO:0016614">
    <property type="term" value="F:oxidoreductase activity, acting on CH-OH group of donors"/>
    <property type="evidence" value="ECO:0007669"/>
    <property type="project" value="InterPro"/>
</dbReference>
<evidence type="ECO:0000256" key="3">
    <source>
        <dbReference type="ARBA" id="ARBA00022723"/>
    </source>
</evidence>
<keyword evidence="4" id="KW-0521">NADP</keyword>
<dbReference type="GO" id="GO:0008654">
    <property type="term" value="P:phospholipid biosynthetic process"/>
    <property type="evidence" value="ECO:0007669"/>
    <property type="project" value="UniProtKB-KW"/>
</dbReference>
<dbReference type="InterPro" id="IPR016205">
    <property type="entry name" value="Glycerol_DH"/>
</dbReference>
<sequence length="330" mass="36732">MKTHPELHFGSHLLESLDYEPRHTVVATMELPWQLASPRLPASPDHVVFVERMEREYLDRVESSLPSFSCIVGIGGGSCMDFAKYLSWKRSSKLILIPSIVSVDACVTHLVAVREGRRVRNVGNAHAAAILIDFTLISAAPKRLNRAGSADILSVHTASFDWKIGYERDAELYSPSLARRGTEIIAKLESSAGDICEVNKTGIRKLVELFEEENDLCLELGNFRPEEGSEHFFAYAAEHVTGKHFVHGELVSLGMILMARLQNNKADWLKGLVDRLGVLYRPSDIGLEARELPEILAALPAYCRDEGLPRTIITEREFSPAIIDSLISDL</sequence>
<evidence type="ECO:0000313" key="11">
    <source>
        <dbReference type="Proteomes" id="UP000265882"/>
    </source>
</evidence>
<keyword evidence="3" id="KW-0479">Metal-binding</keyword>
<keyword evidence="5" id="KW-0560">Oxidoreductase</keyword>
<evidence type="ECO:0000256" key="9">
    <source>
        <dbReference type="ARBA" id="ARBA00023264"/>
    </source>
</evidence>
<keyword evidence="8" id="KW-0594">Phospholipid biosynthesis</keyword>
<protein>
    <submittedName>
        <fullName evidence="10">Iron-containing alcohol dehydrogenase</fullName>
    </submittedName>
</protein>
<dbReference type="Gene3D" id="1.20.1090.10">
    <property type="entry name" value="Dehydroquinate synthase-like - alpha domain"/>
    <property type="match status" value="1"/>
</dbReference>
<gene>
    <name evidence="10" type="ORF">C4520_20220</name>
</gene>
<keyword evidence="9" id="KW-1208">Phospholipid metabolism</keyword>
<dbReference type="InterPro" id="IPR032837">
    <property type="entry name" value="G1PDH"/>
</dbReference>
<organism evidence="10 11">
    <name type="scientific">Abyssobacteria bacterium (strain SURF_5)</name>
    <dbReference type="NCBI Taxonomy" id="2093360"/>
    <lineage>
        <taxon>Bacteria</taxon>
        <taxon>Pseudomonadati</taxon>
        <taxon>Candidatus Hydrogenedentota</taxon>
        <taxon>Candidatus Abyssobacteria</taxon>
    </lineage>
</organism>
<keyword evidence="1" id="KW-0963">Cytoplasm</keyword>
<evidence type="ECO:0000256" key="8">
    <source>
        <dbReference type="ARBA" id="ARBA00023209"/>
    </source>
</evidence>
<dbReference type="Gene3D" id="3.40.50.1970">
    <property type="match status" value="1"/>
</dbReference>
<evidence type="ECO:0000256" key="1">
    <source>
        <dbReference type="ARBA" id="ARBA00022490"/>
    </source>
</evidence>
<dbReference type="Proteomes" id="UP000265882">
    <property type="component" value="Unassembled WGS sequence"/>
</dbReference>
<dbReference type="GO" id="GO:0046872">
    <property type="term" value="F:metal ion binding"/>
    <property type="evidence" value="ECO:0007669"/>
    <property type="project" value="UniProtKB-KW"/>
</dbReference>
<dbReference type="AlphaFoldDB" id="A0A3A4NK56"/>
<dbReference type="PANTHER" id="PTHR43616:SF5">
    <property type="entry name" value="GLYCEROL DEHYDROGENASE 1"/>
    <property type="match status" value="1"/>
</dbReference>
<name>A0A3A4NK56_ABYX5</name>
<evidence type="ECO:0000256" key="2">
    <source>
        <dbReference type="ARBA" id="ARBA00022516"/>
    </source>
</evidence>
<evidence type="ECO:0000256" key="5">
    <source>
        <dbReference type="ARBA" id="ARBA00023002"/>
    </source>
</evidence>
<proteinExistence type="predicted"/>
<accession>A0A3A4NK56</accession>
<dbReference type="SUPFAM" id="SSF56796">
    <property type="entry name" value="Dehydroquinate synthase-like"/>
    <property type="match status" value="1"/>
</dbReference>
<evidence type="ECO:0000256" key="6">
    <source>
        <dbReference type="ARBA" id="ARBA00023027"/>
    </source>
</evidence>
<reference evidence="10 11" key="1">
    <citation type="journal article" date="2017" name="ISME J.">
        <title>Energy and carbon metabolisms in a deep terrestrial subsurface fluid microbial community.</title>
        <authorList>
            <person name="Momper L."/>
            <person name="Jungbluth S.P."/>
            <person name="Lee M.D."/>
            <person name="Amend J.P."/>
        </authorList>
    </citation>
    <scope>NUCLEOTIDE SEQUENCE [LARGE SCALE GENOMIC DNA]</scope>
    <source>
        <strain evidence="10">SURF_5</strain>
    </source>
</reference>
<keyword evidence="6" id="KW-0520">NAD</keyword>
<dbReference type="GO" id="GO:0005829">
    <property type="term" value="C:cytosol"/>
    <property type="evidence" value="ECO:0007669"/>
    <property type="project" value="TreeGrafter"/>
</dbReference>
<dbReference type="PANTHER" id="PTHR43616">
    <property type="entry name" value="GLYCEROL DEHYDROGENASE"/>
    <property type="match status" value="1"/>
</dbReference>